<dbReference type="EC" id="3.1.26.3" evidence="4"/>
<dbReference type="GO" id="GO:0005737">
    <property type="term" value="C:cytoplasm"/>
    <property type="evidence" value="ECO:0007669"/>
    <property type="project" value="TreeGrafter"/>
</dbReference>
<dbReference type="GO" id="GO:0005634">
    <property type="term" value="C:nucleus"/>
    <property type="evidence" value="ECO:0007669"/>
    <property type="project" value="TreeGrafter"/>
</dbReference>
<keyword evidence="9" id="KW-0255">Endonuclease</keyword>
<dbReference type="SUPFAM" id="SSF52540">
    <property type="entry name" value="P-loop containing nucleoside triphosphate hydrolases"/>
    <property type="match status" value="1"/>
</dbReference>
<feature type="domain" description="Helicase C-terminal" evidence="23">
    <location>
        <begin position="361"/>
        <end position="538"/>
    </location>
</feature>
<evidence type="ECO:0000259" key="21">
    <source>
        <dbReference type="PROSITE" id="PS50821"/>
    </source>
</evidence>
<accession>A0A1Y1MHP6</accession>
<dbReference type="InterPro" id="IPR048512">
    <property type="entry name" value="Dicer_platform"/>
</dbReference>
<dbReference type="GO" id="GO:0046872">
    <property type="term" value="F:metal ion binding"/>
    <property type="evidence" value="ECO:0007669"/>
    <property type="project" value="UniProtKB-KW"/>
</dbReference>
<dbReference type="GO" id="GO:0030422">
    <property type="term" value="P:siRNA processing"/>
    <property type="evidence" value="ECO:0007669"/>
    <property type="project" value="InterPro"/>
</dbReference>
<dbReference type="GO" id="GO:0003723">
    <property type="term" value="F:RNA binding"/>
    <property type="evidence" value="ECO:0007669"/>
    <property type="project" value="UniProtKB-UniRule"/>
</dbReference>
<dbReference type="SMART" id="SM00487">
    <property type="entry name" value="DEXDc"/>
    <property type="match status" value="1"/>
</dbReference>
<dbReference type="InterPro" id="IPR044441">
    <property type="entry name" value="DICER_DSRM"/>
</dbReference>
<dbReference type="Gene3D" id="3.40.50.300">
    <property type="entry name" value="P-loop containing nucleotide triphosphate hydrolases"/>
    <property type="match status" value="2"/>
</dbReference>
<feature type="domain" description="RNase III" evidence="20">
    <location>
        <begin position="1139"/>
        <end position="1321"/>
    </location>
</feature>
<sequence>MANTMEVDIKKEDFEPRDYQITIMEIAIKKNTIIFLPTGTGKTLIAVMILKRLSEPLQRPLSQGGKLSIMLVNTVALVEQQSKYLRSLTDQDVGAYSGYMNVDLWDDSVWLEQFEKYQILVMTSQVLVNILQRAILSLKDVNLLIFDECHNGVDDHPMCQIMSFCTHLTDPPRIIGLSATLLNKNCKPIDVLDEVKVLEKTFQSKVATVEDLECLIGYATNPLERISVYSPYTCSTADSLALDELNQLIRILEEVKLDTTLVAPPKPYLRPLNTDKHCKPIIRLIYDIIYHIENYGGYCSKIATTAHMIQLERIKKNCQDDKVEAVIDAVITTFEIIQKIYDNAMASLNKLERIYRYSSPQVNKLFNILKEYKSNAKVSLCGIIFVQRRFTAKVIYNVLKELKELDPTFSFINPNYIVGFNSNPYNETREDCYKTKMNKMVLNDFRMKKINLLVSSNVLEEGVDIPTCTLVVHFSDIHNYRGYIQSKGRARHTDSFYYMLVSQEDHGAFMQKYQIMKEIERVLNLHLVGKNEERKDEIDAKECDDLIPPYYVDGPDSSKIDLLTAIPLLCFYCSCLPADKYTTYVPGWFIEICPETRRYRVTIELPPVSGTLQLIQGPFMETKKFAKRAAALETCKFLHRLGELDNKLLPRRSIVIEKDFDHYFTHWPTEKEKNAGGTKKQRVHDKKIPTVCKGLIVPKKTVYLHVIELQPLFSSNSNLGIEMLSELYKSQLCYGLLSMQKLPRLCQFSVHVTAGEVLVNLNVNYREVCLTEEEILHLKGFHCLIFRDLLRILKSYLVLGNDGDNDGLLLVPVKRYATHVEIDMETAINNKELIDQKTPLTDEEKLCLDVCDDNYRRSIVTPWYRADDQQYLVIRVCDELNAYSAFPSEEFTTYADYFNAKYHQNLLNGEQPLLLVKGLSKRLNCIKPRQLCNKKKREKIYEDLDEHLIPELCVKQDFPADLWLQARLIPTILNRILSLLQADELRLTIAKETGLGTREIAEGEKWAPLVSDEHTLIEEAEEDNQSKRSETPQDEMVKNDFEIPMIELVQDFAEKKLHAEYPWDALDEPIDLERYHNVTLMDIQYFDQFMSHTLSTDYHIQTNNLASKSTLPAIKYDKEYVYKEIKFLKSKENVRGPELVDIFTALATAKNNDIVNLERLETLGDSFLKLSISLFLVLKYPTYNEGVLTSLKGKLISNKNLFYIGSKKDIGGYMKVSDFTPKFEWKPPSFTIPKVLKDRLNQTVSINSLFQVNFTTEEQISGILSSSSGDEIIAMNDDIDADDEEVAYDSINGFLDKQTVKDKSIADCVEALLGVYFQTFGFKGGLTLLKWLEIIPQSENIENLFQMTPPNPILNKNATESNINHHIPTWKKVEEKLQYKFQNRAYLLQALTHSSYTSNRITNCYQTLEFLGDAVLDFLITCHIYEACGDLSPGDLTDLRSALVNNVTFASFTVRCGFQKHLQFSNNQLLKYINTFVEHQESNNHTINEEVLTLIDEDDLHLGDHIDVPKVLGDAFEALIGAVFLDSGMCLETVWKIVHRIMWKEIELFSINVPKNPIRMIHETVGAHPEFGASMNLDDGRTLMKLEFMINGAKKIVHGVGENKGLAKKAAAKIALRFLHK</sequence>
<evidence type="ECO:0000256" key="8">
    <source>
        <dbReference type="ARBA" id="ARBA00022741"/>
    </source>
</evidence>
<dbReference type="GO" id="GO:0004525">
    <property type="term" value="F:ribonuclease III activity"/>
    <property type="evidence" value="ECO:0007669"/>
    <property type="project" value="UniProtKB-EC"/>
</dbReference>
<feature type="domain" description="PAZ" evidence="21">
    <location>
        <begin position="839"/>
        <end position="936"/>
    </location>
</feature>
<dbReference type="Pfam" id="PF20932">
    <property type="entry name" value="Dicer_dsRBD"/>
    <property type="match status" value="1"/>
</dbReference>
<dbReference type="InterPro" id="IPR036389">
    <property type="entry name" value="RNase_III_sf"/>
</dbReference>
<dbReference type="InterPro" id="IPR011545">
    <property type="entry name" value="DEAD/DEAH_box_helicase_dom"/>
</dbReference>
<dbReference type="CDD" id="cd15903">
    <property type="entry name" value="Dicer_PBD"/>
    <property type="match status" value="1"/>
</dbReference>
<name>A0A1Y1MHP6_PHOPY</name>
<dbReference type="Pfam" id="PF02170">
    <property type="entry name" value="PAZ"/>
    <property type="match status" value="1"/>
</dbReference>
<evidence type="ECO:0000256" key="11">
    <source>
        <dbReference type="ARBA" id="ARBA00022806"/>
    </source>
</evidence>
<comment type="catalytic activity">
    <reaction evidence="1">
        <text>Endonucleolytic cleavage to 5'-phosphomonoester.</text>
        <dbReference type="EC" id="3.1.26.3"/>
    </reaction>
</comment>
<dbReference type="EMBL" id="GEZM01034249">
    <property type="protein sequence ID" value="JAV83855.1"/>
    <property type="molecule type" value="Transcribed_RNA"/>
</dbReference>
<keyword evidence="16" id="KW-0464">Manganese</keyword>
<evidence type="ECO:0000256" key="6">
    <source>
        <dbReference type="ARBA" id="ARBA00022723"/>
    </source>
</evidence>
<evidence type="ECO:0000259" key="20">
    <source>
        <dbReference type="PROSITE" id="PS50142"/>
    </source>
</evidence>
<dbReference type="InterPro" id="IPR027417">
    <property type="entry name" value="P-loop_NTPase"/>
</dbReference>
<dbReference type="Pfam" id="PF20931">
    <property type="entry name" value="Dicer_platform"/>
    <property type="match status" value="1"/>
</dbReference>
<dbReference type="PANTHER" id="PTHR14950:SF37">
    <property type="entry name" value="ENDORIBONUCLEASE DICER"/>
    <property type="match status" value="1"/>
</dbReference>
<dbReference type="GO" id="GO:0005524">
    <property type="term" value="F:ATP binding"/>
    <property type="evidence" value="ECO:0007669"/>
    <property type="project" value="UniProtKB-KW"/>
</dbReference>
<evidence type="ECO:0000256" key="2">
    <source>
        <dbReference type="ARBA" id="ARBA00001936"/>
    </source>
</evidence>
<dbReference type="SUPFAM" id="SSF69065">
    <property type="entry name" value="RNase III domain-like"/>
    <property type="match status" value="2"/>
</dbReference>
<comment type="cofactor">
    <cofactor evidence="2">
        <name>Mn(2+)</name>
        <dbReference type="ChEBI" id="CHEBI:29035"/>
    </cofactor>
</comment>
<evidence type="ECO:0000313" key="25">
    <source>
        <dbReference type="EMBL" id="JAV83855.1"/>
    </source>
</evidence>
<proteinExistence type="inferred from homology"/>
<dbReference type="SMART" id="SM00949">
    <property type="entry name" value="PAZ"/>
    <property type="match status" value="1"/>
</dbReference>
<keyword evidence="5" id="KW-0540">Nuclease</keyword>
<feature type="domain" description="Helicase ATP-binding" evidence="22">
    <location>
        <begin position="23"/>
        <end position="199"/>
    </location>
</feature>
<comment type="cofactor">
    <cofactor evidence="3">
        <name>Mg(2+)</name>
        <dbReference type="ChEBI" id="CHEBI:18420"/>
    </cofactor>
</comment>
<dbReference type="InterPro" id="IPR000999">
    <property type="entry name" value="RNase_III_dom"/>
</dbReference>
<dbReference type="Pfam" id="PF00270">
    <property type="entry name" value="DEAD"/>
    <property type="match status" value="1"/>
</dbReference>
<evidence type="ECO:0000256" key="1">
    <source>
        <dbReference type="ARBA" id="ARBA00000109"/>
    </source>
</evidence>
<evidence type="ECO:0000256" key="15">
    <source>
        <dbReference type="ARBA" id="ARBA00023158"/>
    </source>
</evidence>
<evidence type="ECO:0000256" key="18">
    <source>
        <dbReference type="PROSITE-ProRule" id="PRU00657"/>
    </source>
</evidence>
<evidence type="ECO:0000256" key="13">
    <source>
        <dbReference type="ARBA" id="ARBA00022842"/>
    </source>
</evidence>
<keyword evidence="14 18" id="KW-0694">RNA-binding</keyword>
<feature type="domain" description="RNase III" evidence="20">
    <location>
        <begin position="1370"/>
        <end position="1528"/>
    </location>
</feature>
<dbReference type="InterPro" id="IPR001650">
    <property type="entry name" value="Helicase_C-like"/>
</dbReference>
<dbReference type="GO" id="GO:0004530">
    <property type="term" value="F:deoxyribonuclease I activity"/>
    <property type="evidence" value="ECO:0007669"/>
    <property type="project" value="TreeGrafter"/>
</dbReference>
<evidence type="ECO:0000259" key="19">
    <source>
        <dbReference type="PROSITE" id="PS50137"/>
    </source>
</evidence>
<dbReference type="InterPro" id="IPR003100">
    <property type="entry name" value="PAZ_dom"/>
</dbReference>
<dbReference type="SUPFAM" id="SSF54768">
    <property type="entry name" value="dsRNA-binding domain-like"/>
    <property type="match status" value="1"/>
</dbReference>
<dbReference type="FunFam" id="3.40.50.300:FF:000628">
    <property type="entry name" value="Endoribonuclease Dicer"/>
    <property type="match status" value="1"/>
</dbReference>
<dbReference type="Gene3D" id="1.10.1520.10">
    <property type="entry name" value="Ribonuclease III domain"/>
    <property type="match status" value="2"/>
</dbReference>
<evidence type="ECO:0000256" key="16">
    <source>
        <dbReference type="ARBA" id="ARBA00023211"/>
    </source>
</evidence>
<keyword evidence="8" id="KW-0547">Nucleotide-binding</keyword>
<dbReference type="PROSITE" id="PS50137">
    <property type="entry name" value="DS_RBD"/>
    <property type="match status" value="1"/>
</dbReference>
<protein>
    <recommendedName>
        <fullName evidence="4">ribonuclease III</fullName>
        <ecNumber evidence="4">3.1.26.3</ecNumber>
    </recommendedName>
</protein>
<keyword evidence="10" id="KW-0378">Hydrolase</keyword>
<comment type="similarity">
    <text evidence="17 18">Belongs to the helicase family. Dicer subfamily.</text>
</comment>
<dbReference type="PROSITE" id="PS50142">
    <property type="entry name" value="RNASE_3_2"/>
    <property type="match status" value="2"/>
</dbReference>
<dbReference type="InterPro" id="IPR036085">
    <property type="entry name" value="PAZ_dom_sf"/>
</dbReference>
<evidence type="ECO:0000256" key="14">
    <source>
        <dbReference type="ARBA" id="ARBA00022884"/>
    </source>
</evidence>
<evidence type="ECO:0000259" key="24">
    <source>
        <dbReference type="PROSITE" id="PS51327"/>
    </source>
</evidence>
<dbReference type="PROSITE" id="PS00517">
    <property type="entry name" value="RNASE_3_1"/>
    <property type="match status" value="1"/>
</dbReference>
<dbReference type="InterPro" id="IPR005034">
    <property type="entry name" value="Dicer_dimerisation"/>
</dbReference>
<evidence type="ECO:0000256" key="12">
    <source>
        <dbReference type="ARBA" id="ARBA00022840"/>
    </source>
</evidence>
<evidence type="ECO:0000256" key="3">
    <source>
        <dbReference type="ARBA" id="ARBA00001946"/>
    </source>
</evidence>
<dbReference type="PROSITE" id="PS51192">
    <property type="entry name" value="HELICASE_ATP_BIND_1"/>
    <property type="match status" value="1"/>
</dbReference>
<keyword evidence="7" id="KW-0677">Repeat</keyword>
<evidence type="ECO:0000259" key="22">
    <source>
        <dbReference type="PROSITE" id="PS51192"/>
    </source>
</evidence>
<dbReference type="GO" id="GO:0031054">
    <property type="term" value="P:pre-miRNA processing"/>
    <property type="evidence" value="ECO:0007669"/>
    <property type="project" value="InterPro"/>
</dbReference>
<keyword evidence="12" id="KW-0067">ATP-binding</keyword>
<dbReference type="PROSITE" id="PS51327">
    <property type="entry name" value="DICER_DSRBF"/>
    <property type="match status" value="1"/>
</dbReference>
<dbReference type="Gene3D" id="2.170.260.10">
    <property type="entry name" value="paz domain"/>
    <property type="match status" value="1"/>
</dbReference>
<keyword evidence="11" id="KW-0347">Helicase</keyword>
<dbReference type="InterPro" id="IPR014720">
    <property type="entry name" value="dsRBD_dom"/>
</dbReference>
<feature type="domain" description="Dicer dsRNA-binding fold" evidence="24">
    <location>
        <begin position="565"/>
        <end position="658"/>
    </location>
</feature>
<dbReference type="Gene3D" id="3.30.160.20">
    <property type="match status" value="1"/>
</dbReference>
<dbReference type="SUPFAM" id="SSF101690">
    <property type="entry name" value="PAZ domain"/>
    <property type="match status" value="1"/>
</dbReference>
<evidence type="ECO:0000256" key="7">
    <source>
        <dbReference type="ARBA" id="ARBA00022737"/>
    </source>
</evidence>
<evidence type="ECO:0000259" key="23">
    <source>
        <dbReference type="PROSITE" id="PS51194"/>
    </source>
</evidence>
<dbReference type="GO" id="GO:0004386">
    <property type="term" value="F:helicase activity"/>
    <property type="evidence" value="ECO:0007669"/>
    <property type="project" value="UniProtKB-KW"/>
</dbReference>
<evidence type="ECO:0000256" key="9">
    <source>
        <dbReference type="ARBA" id="ARBA00022759"/>
    </source>
</evidence>
<dbReference type="CDD" id="cd00593">
    <property type="entry name" value="RIBOc"/>
    <property type="match status" value="2"/>
</dbReference>
<dbReference type="InterPro" id="IPR038248">
    <property type="entry name" value="Dicer_dimer_sf"/>
</dbReference>
<dbReference type="PANTHER" id="PTHR14950">
    <property type="entry name" value="DICER-RELATED"/>
    <property type="match status" value="1"/>
</dbReference>
<evidence type="ECO:0000256" key="4">
    <source>
        <dbReference type="ARBA" id="ARBA00012177"/>
    </source>
</evidence>
<keyword evidence="6" id="KW-0479">Metal-binding</keyword>
<feature type="domain" description="DRBM" evidence="19">
    <location>
        <begin position="1556"/>
        <end position="1621"/>
    </location>
</feature>
<dbReference type="FunFam" id="1.10.1520.10:FF:000005">
    <property type="entry name" value="Putative endoribonuclease dicer"/>
    <property type="match status" value="1"/>
</dbReference>
<evidence type="ECO:0000256" key="10">
    <source>
        <dbReference type="ARBA" id="ARBA00022801"/>
    </source>
</evidence>
<dbReference type="SMART" id="SM00535">
    <property type="entry name" value="RIBOc"/>
    <property type="match status" value="2"/>
</dbReference>
<keyword evidence="13" id="KW-0460">Magnesium</keyword>
<dbReference type="InterPro" id="IPR048513">
    <property type="entry name" value="Dicer_PBD"/>
</dbReference>
<evidence type="ECO:0000256" key="17">
    <source>
        <dbReference type="ARBA" id="ARBA00035116"/>
    </source>
</evidence>
<dbReference type="GO" id="GO:0070578">
    <property type="term" value="C:RISC-loading complex"/>
    <property type="evidence" value="ECO:0007669"/>
    <property type="project" value="TreeGrafter"/>
</dbReference>
<dbReference type="PROSITE" id="PS51194">
    <property type="entry name" value="HELICASE_CTER"/>
    <property type="match status" value="1"/>
</dbReference>
<dbReference type="InterPro" id="IPR014001">
    <property type="entry name" value="Helicase_ATP-bd"/>
</dbReference>
<dbReference type="Pfam" id="PF03368">
    <property type="entry name" value="Dicer_dimer"/>
    <property type="match status" value="1"/>
</dbReference>
<keyword evidence="15" id="KW-0943">RNA-mediated gene silencing</keyword>
<organism evidence="25">
    <name type="scientific">Photinus pyralis</name>
    <name type="common">Common eastern firefly</name>
    <name type="synonym">Lampyris pyralis</name>
    <dbReference type="NCBI Taxonomy" id="7054"/>
    <lineage>
        <taxon>Eukaryota</taxon>
        <taxon>Metazoa</taxon>
        <taxon>Ecdysozoa</taxon>
        <taxon>Arthropoda</taxon>
        <taxon>Hexapoda</taxon>
        <taxon>Insecta</taxon>
        <taxon>Pterygota</taxon>
        <taxon>Neoptera</taxon>
        <taxon>Endopterygota</taxon>
        <taxon>Coleoptera</taxon>
        <taxon>Polyphaga</taxon>
        <taxon>Elateriformia</taxon>
        <taxon>Elateroidea</taxon>
        <taxon>Lampyridae</taxon>
        <taxon>Lampyrinae</taxon>
        <taxon>Photinus</taxon>
    </lineage>
</organism>
<dbReference type="PROSITE" id="PS50821">
    <property type="entry name" value="PAZ"/>
    <property type="match status" value="1"/>
</dbReference>
<dbReference type="GO" id="GO:0006309">
    <property type="term" value="P:apoptotic DNA fragmentation"/>
    <property type="evidence" value="ECO:0007669"/>
    <property type="project" value="TreeGrafter"/>
</dbReference>
<evidence type="ECO:0000256" key="5">
    <source>
        <dbReference type="ARBA" id="ARBA00022722"/>
    </source>
</evidence>
<dbReference type="SMART" id="SM00490">
    <property type="entry name" value="HELICc"/>
    <property type="match status" value="1"/>
</dbReference>
<reference evidence="25" key="1">
    <citation type="journal article" date="2016" name="Sci. Rep.">
        <title>Molecular characterization of firefly nuptial gifts: a multi-omics approach sheds light on postcopulatory sexual selection.</title>
        <authorList>
            <person name="Al-Wathiqui N."/>
            <person name="Fallon T.R."/>
            <person name="South A."/>
            <person name="Weng J.K."/>
            <person name="Lewis S.M."/>
        </authorList>
    </citation>
    <scope>NUCLEOTIDE SEQUENCE</scope>
</reference>
<dbReference type="CDD" id="cd18034">
    <property type="entry name" value="DEXHc_dicer"/>
    <property type="match status" value="1"/>
</dbReference>
<dbReference type="Pfam" id="PF00271">
    <property type="entry name" value="Helicase_C"/>
    <property type="match status" value="1"/>
</dbReference>
<dbReference type="Gene3D" id="3.30.160.380">
    <property type="entry name" value="Dicer dimerisation domain"/>
    <property type="match status" value="1"/>
</dbReference>
<dbReference type="Pfam" id="PF00636">
    <property type="entry name" value="Ribonuclease_3"/>
    <property type="match status" value="2"/>
</dbReference>